<dbReference type="PANTHER" id="PTHR43537:SF5">
    <property type="entry name" value="UXU OPERON TRANSCRIPTIONAL REGULATOR"/>
    <property type="match status" value="1"/>
</dbReference>
<dbReference type="SUPFAM" id="SSF46785">
    <property type="entry name" value="Winged helix' DNA-binding domain"/>
    <property type="match status" value="1"/>
</dbReference>
<dbReference type="RefSeq" id="WP_390259000.1">
    <property type="nucleotide sequence ID" value="NZ_JBHUGH010000002.1"/>
</dbReference>
<protein>
    <submittedName>
        <fullName evidence="5">FadR/GntR family transcriptional regulator</fullName>
    </submittedName>
</protein>
<keyword evidence="3" id="KW-0804">Transcription</keyword>
<dbReference type="SUPFAM" id="SSF48008">
    <property type="entry name" value="GntR ligand-binding domain-like"/>
    <property type="match status" value="1"/>
</dbReference>
<dbReference type="Gene3D" id="1.10.10.10">
    <property type="entry name" value="Winged helix-like DNA-binding domain superfamily/Winged helix DNA-binding domain"/>
    <property type="match status" value="1"/>
</dbReference>
<evidence type="ECO:0000313" key="6">
    <source>
        <dbReference type="Proteomes" id="UP001597353"/>
    </source>
</evidence>
<dbReference type="InterPro" id="IPR036388">
    <property type="entry name" value="WH-like_DNA-bd_sf"/>
</dbReference>
<feature type="domain" description="HTH gntR-type" evidence="4">
    <location>
        <begin position="15"/>
        <end position="83"/>
    </location>
</feature>
<dbReference type="InterPro" id="IPR000524">
    <property type="entry name" value="Tscrpt_reg_HTH_GntR"/>
</dbReference>
<dbReference type="InterPro" id="IPR011711">
    <property type="entry name" value="GntR_C"/>
</dbReference>
<dbReference type="Gene3D" id="1.20.120.530">
    <property type="entry name" value="GntR ligand-binding domain-like"/>
    <property type="match status" value="1"/>
</dbReference>
<evidence type="ECO:0000256" key="2">
    <source>
        <dbReference type="ARBA" id="ARBA00023125"/>
    </source>
</evidence>
<dbReference type="PROSITE" id="PS50949">
    <property type="entry name" value="HTH_GNTR"/>
    <property type="match status" value="1"/>
</dbReference>
<dbReference type="PANTHER" id="PTHR43537">
    <property type="entry name" value="TRANSCRIPTIONAL REGULATOR, GNTR FAMILY"/>
    <property type="match status" value="1"/>
</dbReference>
<keyword evidence="1" id="KW-0805">Transcription regulation</keyword>
<reference evidence="6" key="1">
    <citation type="journal article" date="2019" name="Int. J. Syst. Evol. Microbiol.">
        <title>The Global Catalogue of Microorganisms (GCM) 10K type strain sequencing project: providing services to taxonomists for standard genome sequencing and annotation.</title>
        <authorList>
            <consortium name="The Broad Institute Genomics Platform"/>
            <consortium name="The Broad Institute Genome Sequencing Center for Infectious Disease"/>
            <person name="Wu L."/>
            <person name="Ma J."/>
        </authorList>
    </citation>
    <scope>NUCLEOTIDE SEQUENCE [LARGE SCALE GENOMIC DNA]</scope>
    <source>
        <strain evidence="6">CGMCC 4.7242</strain>
    </source>
</reference>
<keyword evidence="2" id="KW-0238">DNA-binding</keyword>
<dbReference type="Pfam" id="PF00392">
    <property type="entry name" value="GntR"/>
    <property type="match status" value="1"/>
</dbReference>
<evidence type="ECO:0000313" key="5">
    <source>
        <dbReference type="EMBL" id="MFD1910948.1"/>
    </source>
</evidence>
<dbReference type="PRINTS" id="PR00035">
    <property type="entry name" value="HTHGNTR"/>
</dbReference>
<sequence>MSLTEVMTPSDQFVSDEGRAAYTQLLAFMAQHEFKDQGRLPAERELVEVLGVTRRALRKALALAEAEGRIWRHVGKGTFLGARPTAEEDPKANVIKQTSPRDVIRARLTLEPALAREAALNASAADIDELQLCARNCREAGTWRKYENWDNQLHIAIAGATQNRVLAMLFDELNTIRRTVVWGRSRSDSPGPPANHHSFDEHDAIVSAIIDRDPAAAEAAMRRHIETVSYKLLGHR</sequence>
<proteinExistence type="predicted"/>
<evidence type="ECO:0000256" key="1">
    <source>
        <dbReference type="ARBA" id="ARBA00023015"/>
    </source>
</evidence>
<organism evidence="5 6">
    <name type="scientific">Halodurantibacterium flavum</name>
    <dbReference type="NCBI Taxonomy" id="1382802"/>
    <lineage>
        <taxon>Bacteria</taxon>
        <taxon>Pseudomonadati</taxon>
        <taxon>Pseudomonadota</taxon>
        <taxon>Alphaproteobacteria</taxon>
        <taxon>Rhodobacterales</taxon>
        <taxon>Paracoccaceae</taxon>
        <taxon>Halodurantibacterium</taxon>
    </lineage>
</organism>
<dbReference type="Pfam" id="PF07729">
    <property type="entry name" value="FCD"/>
    <property type="match status" value="1"/>
</dbReference>
<dbReference type="Proteomes" id="UP001597353">
    <property type="component" value="Unassembled WGS sequence"/>
</dbReference>
<dbReference type="SMART" id="SM00895">
    <property type="entry name" value="FCD"/>
    <property type="match status" value="1"/>
</dbReference>
<dbReference type="EMBL" id="JBHUGH010000002">
    <property type="protein sequence ID" value="MFD1910948.1"/>
    <property type="molecule type" value="Genomic_DNA"/>
</dbReference>
<dbReference type="InterPro" id="IPR036390">
    <property type="entry name" value="WH_DNA-bd_sf"/>
</dbReference>
<accession>A0ABW4S0W0</accession>
<gene>
    <name evidence="5" type="ORF">ACFSGJ_01810</name>
</gene>
<dbReference type="SMART" id="SM00345">
    <property type="entry name" value="HTH_GNTR"/>
    <property type="match status" value="1"/>
</dbReference>
<evidence type="ECO:0000256" key="3">
    <source>
        <dbReference type="ARBA" id="ARBA00023163"/>
    </source>
</evidence>
<dbReference type="InterPro" id="IPR008920">
    <property type="entry name" value="TF_FadR/GntR_C"/>
</dbReference>
<keyword evidence="6" id="KW-1185">Reference proteome</keyword>
<name>A0ABW4S0W0_9RHOB</name>
<comment type="caution">
    <text evidence="5">The sequence shown here is derived from an EMBL/GenBank/DDBJ whole genome shotgun (WGS) entry which is preliminary data.</text>
</comment>
<evidence type="ECO:0000259" key="4">
    <source>
        <dbReference type="PROSITE" id="PS50949"/>
    </source>
</evidence>